<feature type="transmembrane region" description="Helical" evidence="1">
    <location>
        <begin position="45"/>
        <end position="68"/>
    </location>
</feature>
<evidence type="ECO:0000313" key="4">
    <source>
        <dbReference type="EMBL" id="CAB4865002.1"/>
    </source>
</evidence>
<evidence type="ECO:0000256" key="1">
    <source>
        <dbReference type="SAM" id="Phobius"/>
    </source>
</evidence>
<keyword evidence="1" id="KW-1133">Transmembrane helix</keyword>
<dbReference type="AlphaFoldDB" id="A0A6J6D450"/>
<gene>
    <name evidence="2" type="ORF">UFOPK1639_00274</name>
    <name evidence="3" type="ORF">UFOPK2132_00069</name>
    <name evidence="4" type="ORF">UFOPK3389_00417</name>
</gene>
<dbReference type="EMBL" id="CAFBLL010000061">
    <property type="protein sequence ID" value="CAB4865002.1"/>
    <property type="molecule type" value="Genomic_DNA"/>
</dbReference>
<evidence type="ECO:0000313" key="3">
    <source>
        <dbReference type="EMBL" id="CAB4628385.1"/>
    </source>
</evidence>
<name>A0A6J6D450_9ZZZZ</name>
<protein>
    <submittedName>
        <fullName evidence="2">Unannotated protein</fullName>
    </submittedName>
</protein>
<organism evidence="2">
    <name type="scientific">freshwater metagenome</name>
    <dbReference type="NCBI Taxonomy" id="449393"/>
    <lineage>
        <taxon>unclassified sequences</taxon>
        <taxon>metagenomes</taxon>
        <taxon>ecological metagenomes</taxon>
    </lineage>
</organism>
<dbReference type="EMBL" id="CAEZTH010000017">
    <property type="protein sequence ID" value="CAB4558660.1"/>
    <property type="molecule type" value="Genomic_DNA"/>
</dbReference>
<reference evidence="2" key="1">
    <citation type="submission" date="2020-05" db="EMBL/GenBank/DDBJ databases">
        <authorList>
            <person name="Chiriac C."/>
            <person name="Salcher M."/>
            <person name="Ghai R."/>
            <person name="Kavagutti S V."/>
        </authorList>
    </citation>
    <scope>NUCLEOTIDE SEQUENCE</scope>
</reference>
<proteinExistence type="predicted"/>
<evidence type="ECO:0000313" key="2">
    <source>
        <dbReference type="EMBL" id="CAB4558660.1"/>
    </source>
</evidence>
<sequence length="85" mass="9364">MAGSRCWPNARLGYSRYNASKEIILLAVLLSETDGVFIQHSELPIPALAFGAIAMGVFILLAFVVYSYRDVANRHDHKNSSSQGH</sequence>
<dbReference type="EMBL" id="CAEZVU010000005">
    <property type="protein sequence ID" value="CAB4628385.1"/>
    <property type="molecule type" value="Genomic_DNA"/>
</dbReference>
<keyword evidence="1" id="KW-0812">Transmembrane</keyword>
<accession>A0A6J6D450</accession>
<keyword evidence="1" id="KW-0472">Membrane</keyword>